<dbReference type="Proteomes" id="UP000826271">
    <property type="component" value="Unassembled WGS sequence"/>
</dbReference>
<dbReference type="PANTHER" id="PTHR31286:SF167">
    <property type="entry name" value="OS09G0268800 PROTEIN"/>
    <property type="match status" value="1"/>
</dbReference>
<reference evidence="4" key="1">
    <citation type="submission" date="2019-10" db="EMBL/GenBank/DDBJ databases">
        <authorList>
            <person name="Zhang R."/>
            <person name="Pan Y."/>
            <person name="Wang J."/>
            <person name="Ma R."/>
            <person name="Yu S."/>
        </authorList>
    </citation>
    <scope>NUCLEOTIDE SEQUENCE</scope>
    <source>
        <strain evidence="4">LA-IB0</strain>
        <tissue evidence="4">Leaf</tissue>
    </source>
</reference>
<accession>A0AAV6W6P5</accession>
<feature type="compositionally biased region" description="Low complexity" evidence="2">
    <location>
        <begin position="573"/>
        <end position="587"/>
    </location>
</feature>
<dbReference type="EMBL" id="WHWC01000361">
    <property type="protein sequence ID" value="KAG8362670.1"/>
    <property type="molecule type" value="Genomic_DNA"/>
</dbReference>
<dbReference type="Pfam" id="PF14392">
    <property type="entry name" value="zf-CCHC_4"/>
    <property type="match status" value="1"/>
</dbReference>
<evidence type="ECO:0000313" key="4">
    <source>
        <dbReference type="EMBL" id="KAG8362670.1"/>
    </source>
</evidence>
<name>A0AAV6W6P5_9LAMI</name>
<comment type="caution">
    <text evidence="4">The sequence shown here is derived from an EMBL/GenBank/DDBJ whole genome shotgun (WGS) entry which is preliminary data.</text>
</comment>
<dbReference type="GO" id="GO:0003676">
    <property type="term" value="F:nucleic acid binding"/>
    <property type="evidence" value="ECO:0007669"/>
    <property type="project" value="InterPro"/>
</dbReference>
<evidence type="ECO:0000256" key="1">
    <source>
        <dbReference type="PROSITE-ProRule" id="PRU00047"/>
    </source>
</evidence>
<dbReference type="AlphaFoldDB" id="A0AAV6W6P5"/>
<evidence type="ECO:0000259" key="3">
    <source>
        <dbReference type="PROSITE" id="PS50158"/>
    </source>
</evidence>
<dbReference type="GO" id="GO:0008270">
    <property type="term" value="F:zinc ion binding"/>
    <property type="evidence" value="ECO:0007669"/>
    <property type="project" value="UniProtKB-KW"/>
</dbReference>
<dbReference type="InterPro" id="IPR040256">
    <property type="entry name" value="At4g02000-like"/>
</dbReference>
<organism evidence="4 5">
    <name type="scientific">Buddleja alternifolia</name>
    <dbReference type="NCBI Taxonomy" id="168488"/>
    <lineage>
        <taxon>Eukaryota</taxon>
        <taxon>Viridiplantae</taxon>
        <taxon>Streptophyta</taxon>
        <taxon>Embryophyta</taxon>
        <taxon>Tracheophyta</taxon>
        <taxon>Spermatophyta</taxon>
        <taxon>Magnoliopsida</taxon>
        <taxon>eudicotyledons</taxon>
        <taxon>Gunneridae</taxon>
        <taxon>Pentapetalae</taxon>
        <taxon>asterids</taxon>
        <taxon>lamiids</taxon>
        <taxon>Lamiales</taxon>
        <taxon>Scrophulariaceae</taxon>
        <taxon>Buddlejeae</taxon>
        <taxon>Buddleja</taxon>
    </lineage>
</organism>
<dbReference type="InterPro" id="IPR025558">
    <property type="entry name" value="DUF4283"/>
</dbReference>
<sequence length="596" mass="66001">MNENLDFNALIASTNRMNVEDYETIPQVNFEAINAYTLVAKVFSDKSFNDGAVKNTLLKAWNAKKKVVVNILDNNKLVFVFEDKSDFNKVLSLAPWSFKGNLVVLNQWLPEKIISDITLEHAPFWIQASNIPVKYITPTTAKAIGNLVGSFIKADLSSESHRWKSFLRIRVTIDLNYPLKDLVVIHPSPGVNISVEIRYERLGDFCYKCGRLGHKWNSCQLESPPRIGAAEGVDGPLAFGTWLRAESTFSHRPTAIPPPSLPPSVKTTVPMPSTSHNHFPDNTPHLVSKLTDITPTHLIDQSHLFTEKAPSSICQFQKPKLNLSSFPIDTIKAKDMISETSDCLPTALNGLDVDVAQKTNPKDVSPDSASDRMLSVPINQQAQSSTPHSHSCLHGPALLGPFSSFVHNPISPILVESNKLDQPCFFVNKPTSIIPIQRTPCKPGFKFSPISHNYKRPASSPLPTDPIKKMKSFSLIQNLEIPSPFDQLTQLTHFQFPPAEGHFIQPPAFNQSSGFSSPVEDILHSVSLLPPSDSLPEPKIISEQTIIISERKITKWKRLARSQNRCIQIEDVSSSSVVSSRKSSPNSIAGPKGSME</sequence>
<dbReference type="PANTHER" id="PTHR31286">
    <property type="entry name" value="GLYCINE-RICH CELL WALL STRUCTURAL PROTEIN 1.8-LIKE"/>
    <property type="match status" value="1"/>
</dbReference>
<dbReference type="InterPro" id="IPR001878">
    <property type="entry name" value="Znf_CCHC"/>
</dbReference>
<gene>
    <name evidence="4" type="ORF">BUALT_BualtUnG0052500</name>
</gene>
<keyword evidence="1" id="KW-0863">Zinc-finger</keyword>
<dbReference type="Pfam" id="PF14111">
    <property type="entry name" value="DUF4283"/>
    <property type="match status" value="1"/>
</dbReference>
<keyword evidence="1" id="KW-0862">Zinc</keyword>
<evidence type="ECO:0000313" key="5">
    <source>
        <dbReference type="Proteomes" id="UP000826271"/>
    </source>
</evidence>
<protein>
    <recommendedName>
        <fullName evidence="3">CCHC-type domain-containing protein</fullName>
    </recommendedName>
</protein>
<dbReference type="PROSITE" id="PS50158">
    <property type="entry name" value="ZF_CCHC"/>
    <property type="match status" value="1"/>
</dbReference>
<feature type="region of interest" description="Disordered" evidence="2">
    <location>
        <begin position="573"/>
        <end position="596"/>
    </location>
</feature>
<dbReference type="InterPro" id="IPR025836">
    <property type="entry name" value="Zn_knuckle_CX2CX4HX4C"/>
</dbReference>
<keyword evidence="5" id="KW-1185">Reference proteome</keyword>
<proteinExistence type="predicted"/>
<keyword evidence="1" id="KW-0479">Metal-binding</keyword>
<evidence type="ECO:0000256" key="2">
    <source>
        <dbReference type="SAM" id="MobiDB-lite"/>
    </source>
</evidence>
<feature type="domain" description="CCHC-type" evidence="3">
    <location>
        <begin position="206"/>
        <end position="219"/>
    </location>
</feature>